<proteinExistence type="predicted"/>
<dbReference type="EMBL" id="CAMXCT010006823">
    <property type="protein sequence ID" value="CAI4020630.1"/>
    <property type="molecule type" value="Genomic_DNA"/>
</dbReference>
<dbReference type="AlphaFoldDB" id="A0A9P1GTP4"/>
<dbReference type="EMBL" id="CAMXCT030006823">
    <property type="protein sequence ID" value="CAL4807942.1"/>
    <property type="molecule type" value="Genomic_DNA"/>
</dbReference>
<keyword evidence="3" id="KW-1185">Reference proteome</keyword>
<reference evidence="1" key="1">
    <citation type="submission" date="2022-10" db="EMBL/GenBank/DDBJ databases">
        <authorList>
            <person name="Chen Y."/>
            <person name="Dougan E. K."/>
            <person name="Chan C."/>
            <person name="Rhodes N."/>
            <person name="Thang M."/>
        </authorList>
    </citation>
    <scope>NUCLEOTIDE SEQUENCE</scope>
</reference>
<accession>A0A9P1GTP4</accession>
<reference evidence="2 3" key="2">
    <citation type="submission" date="2024-05" db="EMBL/GenBank/DDBJ databases">
        <authorList>
            <person name="Chen Y."/>
            <person name="Shah S."/>
            <person name="Dougan E. K."/>
            <person name="Thang M."/>
            <person name="Chan C."/>
        </authorList>
    </citation>
    <scope>NUCLEOTIDE SEQUENCE [LARGE SCALE GENOMIC DNA]</scope>
</reference>
<gene>
    <name evidence="1" type="ORF">C1SCF055_LOCUS45031</name>
</gene>
<dbReference type="EMBL" id="CAMXCT020006823">
    <property type="protein sequence ID" value="CAL1174005.1"/>
    <property type="molecule type" value="Genomic_DNA"/>
</dbReference>
<comment type="caution">
    <text evidence="1">The sequence shown here is derived from an EMBL/GenBank/DDBJ whole genome shotgun (WGS) entry which is preliminary data.</text>
</comment>
<dbReference type="Gene3D" id="2.60.120.620">
    <property type="entry name" value="q2cbj1_9rhob like domain"/>
    <property type="match status" value="1"/>
</dbReference>
<organism evidence="1">
    <name type="scientific">Cladocopium goreaui</name>
    <dbReference type="NCBI Taxonomy" id="2562237"/>
    <lineage>
        <taxon>Eukaryota</taxon>
        <taxon>Sar</taxon>
        <taxon>Alveolata</taxon>
        <taxon>Dinophyceae</taxon>
        <taxon>Suessiales</taxon>
        <taxon>Symbiodiniaceae</taxon>
        <taxon>Cladocopium</taxon>
    </lineage>
</organism>
<dbReference type="OrthoDB" id="415654at2759"/>
<evidence type="ECO:0000313" key="1">
    <source>
        <dbReference type="EMBL" id="CAI4020630.1"/>
    </source>
</evidence>
<evidence type="ECO:0000313" key="3">
    <source>
        <dbReference type="Proteomes" id="UP001152797"/>
    </source>
</evidence>
<sequence>MSLDLADVGRRDLEDIQQLVKKLEHVMSATEVREAVDKAFRDWQRHFEEKSPAIGPPASFQLSHPVFRKTARCCLTGNMVTKEELEEFKEEQDRIIKDNVKAEVESHLQELKTRNDAFQDFIHQKMIEDVKCKAKLDGFTSTWTEENIKSDPSLAELTKNCTHIELFRKKSGEGAYQGGFKQCKRTTGRIFILLATLFAALWPRTGTENNKWVLHGNRGNIFETGRNWAKYLGFHVEADGYQKQWEVNAERVEERCNFQTKLRAPLEPEDPRWTAEQRALILKIEDRVAEISGAARHQDETALVGTLTPPQASGGISEHLGLHVDTNAAHWRFCTAIIYLSTLGAGVIGGETVFPVALDPQVEGRKMMGLTWLNQKKMGVNHV</sequence>
<name>A0A9P1GTP4_9DINO</name>
<dbReference type="Proteomes" id="UP001152797">
    <property type="component" value="Unassembled WGS sequence"/>
</dbReference>
<protein>
    <submittedName>
        <fullName evidence="2">Membrane steroid-binding protein 2</fullName>
    </submittedName>
</protein>
<evidence type="ECO:0000313" key="2">
    <source>
        <dbReference type="EMBL" id="CAL4807942.1"/>
    </source>
</evidence>